<dbReference type="InterPro" id="IPR017941">
    <property type="entry name" value="Rieske_2Fe-2S"/>
</dbReference>
<proteinExistence type="inferred from homology"/>
<gene>
    <name evidence="4" type="ORF">KX928_19845</name>
</gene>
<dbReference type="AlphaFoldDB" id="A0A9X1FZ83"/>
<evidence type="ECO:0000256" key="1">
    <source>
        <dbReference type="ARBA" id="ARBA00023052"/>
    </source>
</evidence>
<dbReference type="GO" id="GO:0000287">
    <property type="term" value="F:magnesium ion binding"/>
    <property type="evidence" value="ECO:0007669"/>
    <property type="project" value="InterPro"/>
</dbReference>
<evidence type="ECO:0000313" key="5">
    <source>
        <dbReference type="Proteomes" id="UP001138661"/>
    </source>
</evidence>
<dbReference type="InterPro" id="IPR012000">
    <property type="entry name" value="Thiamin_PyroP_enz_cen_dom"/>
</dbReference>
<evidence type="ECO:0000313" key="4">
    <source>
        <dbReference type="EMBL" id="MBW4710044.1"/>
    </source>
</evidence>
<name>A0A9X1FZ83_9RHOB</name>
<dbReference type="GO" id="GO:0051537">
    <property type="term" value="F:2 iron, 2 sulfur cluster binding"/>
    <property type="evidence" value="ECO:0007669"/>
    <property type="project" value="InterPro"/>
</dbReference>
<comment type="similarity">
    <text evidence="2">Belongs to the TPP enzyme family.</text>
</comment>
<dbReference type="Pfam" id="PF02776">
    <property type="entry name" value="TPP_enzyme_N"/>
    <property type="match status" value="1"/>
</dbReference>
<dbReference type="CDD" id="cd07039">
    <property type="entry name" value="TPP_PYR_POX"/>
    <property type="match status" value="1"/>
</dbReference>
<dbReference type="Pfam" id="PF02775">
    <property type="entry name" value="TPP_enzyme_C"/>
    <property type="match status" value="1"/>
</dbReference>
<feature type="domain" description="Rieske" evidence="3">
    <location>
        <begin position="8"/>
        <end position="109"/>
    </location>
</feature>
<dbReference type="EMBL" id="JAHXDN010000006">
    <property type="protein sequence ID" value="MBW4710044.1"/>
    <property type="molecule type" value="Genomic_DNA"/>
</dbReference>
<dbReference type="Pfam" id="PF00205">
    <property type="entry name" value="TPP_enzyme_M"/>
    <property type="match status" value="1"/>
</dbReference>
<reference evidence="4" key="1">
    <citation type="submission" date="2021-07" db="EMBL/GenBank/DDBJ databases">
        <title>Roseobacter insulae sp. nov., isolated from a tidal flat.</title>
        <authorList>
            <person name="Park S."/>
            <person name="Yoon J.-H."/>
        </authorList>
    </citation>
    <scope>NUCLEOTIDE SEQUENCE</scope>
    <source>
        <strain evidence="4">YSTF-M11</strain>
    </source>
</reference>
<keyword evidence="1 2" id="KW-0786">Thiamine pyrophosphate</keyword>
<evidence type="ECO:0000256" key="2">
    <source>
        <dbReference type="RuleBase" id="RU362132"/>
    </source>
</evidence>
<comment type="caution">
    <text evidence="4">The sequence shown here is derived from an EMBL/GenBank/DDBJ whole genome shotgun (WGS) entry which is preliminary data.</text>
</comment>
<dbReference type="InterPro" id="IPR011766">
    <property type="entry name" value="TPP_enzyme_TPP-bd"/>
</dbReference>
<dbReference type="PROSITE" id="PS51296">
    <property type="entry name" value="RIESKE"/>
    <property type="match status" value="1"/>
</dbReference>
<sequence>MTDETRDWISVGHIDDLPEGRVKTVTARTTSICLVHFDGQWAAMNNHCPHQRGPLGEGSIEKGVDDKCWIRCPWHGWDFDPLTGKPPGGHEDSGQDMYPVEIREGEIFVGIAPEPPHERTVTDVMVETLSNWGVQSVFGMVGHSNLGLSDAIRLAVGDGKMTYFGIRHEGAAAFAASAYGKLTGTPAACLTIAGPGATNLLTGLWDAKVDRAPVLALTGQVQTQVMGPGAFQDIDLLSAFQAVTSFSQPVLGSSNHAELAALACKTAIVEQNVAHLIFPDDVQTNPSDQPASAPEGRVTAAPVIPAQSEIDKAAAMIKSARRPIIIVGHGAYPMRDDIASLAEQMGMPVLTTFKAKGLLPDSHRCAGGVLGRSGTPIASWFMNEADLIIALGTSFSNHTGIERSKEIIQVDHERMQLGKFHPVALPIWGDVGAFCEAIARADCQNPGADDQISELADRWDIWRREKQQRLQEDLGKGIHSFAIFEALGRLVPDNTIFAVDVGNNTYSFGRYLETKGSQRVLMSGYLGSIGFGLPAAMGAWAATQDKAALKGCKVVSISGDGGFGQYPMEFTTAVKYGMNITHILLHNGELGKISKEQRSGEWPVWETDLQNPGFAAFARLCGGHGVKVTDPADIEAAIREALDHDGPALVEIMTDADLV</sequence>
<keyword evidence="5" id="KW-1185">Reference proteome</keyword>
<dbReference type="GO" id="GO:0019752">
    <property type="term" value="P:carboxylic acid metabolic process"/>
    <property type="evidence" value="ECO:0007669"/>
    <property type="project" value="UniProtKB-ARBA"/>
</dbReference>
<dbReference type="InterPro" id="IPR012001">
    <property type="entry name" value="Thiamin_PyroP_enz_TPP-bd_dom"/>
</dbReference>
<dbReference type="GO" id="GO:0003824">
    <property type="term" value="F:catalytic activity"/>
    <property type="evidence" value="ECO:0007669"/>
    <property type="project" value="InterPro"/>
</dbReference>
<dbReference type="InterPro" id="IPR047211">
    <property type="entry name" value="POXB-like"/>
</dbReference>
<protein>
    <submittedName>
        <fullName evidence="4">Rieske 2Fe-2S domain-containing protein</fullName>
    </submittedName>
</protein>
<evidence type="ECO:0000259" key="3">
    <source>
        <dbReference type="PROSITE" id="PS51296"/>
    </source>
</evidence>
<dbReference type="InterPro" id="IPR047210">
    <property type="entry name" value="TPP_PYR_POXB-like"/>
</dbReference>
<dbReference type="PANTHER" id="PTHR42981:SF2">
    <property type="entry name" value="PYRUVATE DEHYDROGENASE [UBIQUINONE]"/>
    <property type="match status" value="1"/>
</dbReference>
<accession>A0A9X1FZ83</accession>
<dbReference type="Pfam" id="PF00355">
    <property type="entry name" value="Rieske"/>
    <property type="match status" value="1"/>
</dbReference>
<organism evidence="4 5">
    <name type="scientific">Roseobacter insulae</name>
    <dbReference type="NCBI Taxonomy" id="2859783"/>
    <lineage>
        <taxon>Bacteria</taxon>
        <taxon>Pseudomonadati</taxon>
        <taxon>Pseudomonadota</taxon>
        <taxon>Alphaproteobacteria</taxon>
        <taxon>Rhodobacterales</taxon>
        <taxon>Roseobacteraceae</taxon>
        <taxon>Roseobacter</taxon>
    </lineage>
</organism>
<dbReference type="GO" id="GO:0030976">
    <property type="term" value="F:thiamine pyrophosphate binding"/>
    <property type="evidence" value="ECO:0007669"/>
    <property type="project" value="InterPro"/>
</dbReference>
<dbReference type="Proteomes" id="UP001138661">
    <property type="component" value="Unassembled WGS sequence"/>
</dbReference>
<dbReference type="RefSeq" id="WP_219506180.1">
    <property type="nucleotide sequence ID" value="NZ_JAHXDN010000006.1"/>
</dbReference>
<dbReference type="CDD" id="cd03467">
    <property type="entry name" value="Rieske"/>
    <property type="match status" value="1"/>
</dbReference>
<dbReference type="PANTHER" id="PTHR42981">
    <property type="entry name" value="PYRUVATE DEHYDROGENASE [UBIQUINONE]"/>
    <property type="match status" value="1"/>
</dbReference>